<evidence type="ECO:0000313" key="2">
    <source>
        <dbReference type="EMBL" id="QDV05302.1"/>
    </source>
</evidence>
<sequence>MAKCSLRIELPEARDFVEPGGQLDVIVHVDCDARTKCNGLTLTRLWRTHGMGNRDTGDKRVEELFRGEWEPGTYAYPATIEFPHGPTSYHGKAINIDWYLVAEADVPFAFDPKAEEMVLMADPRPPRGNAAPSIWAPGPVKMSTNLGGCLIPSYIGLGVAAVLLATGTFALGAVLGVVSAWLLLGSLRAGSTVKALGHVAMEIHPSEVAPGEAFHVMLELKPGSSVELNLIKLTLTSTERATSGSGTTAKVHKQVAFHIEEVVAEDLRLVASDRFDQETTFQLPVTAPVSFKASNNEIKTTLTLSIHPAKKTPVTHEAVLQVVPSPGA</sequence>
<organism evidence="2 3">
    <name type="scientific">Saltatorellus ferox</name>
    <dbReference type="NCBI Taxonomy" id="2528018"/>
    <lineage>
        <taxon>Bacteria</taxon>
        <taxon>Pseudomonadati</taxon>
        <taxon>Planctomycetota</taxon>
        <taxon>Planctomycetia</taxon>
        <taxon>Planctomycetia incertae sedis</taxon>
        <taxon>Saltatorellus</taxon>
    </lineage>
</organism>
<dbReference type="InterPro" id="IPR014752">
    <property type="entry name" value="Arrestin-like_C"/>
</dbReference>
<accession>A0A518EMI4</accession>
<dbReference type="OrthoDB" id="263784at2"/>
<evidence type="ECO:0008006" key="4">
    <source>
        <dbReference type="Google" id="ProtNLM"/>
    </source>
</evidence>
<dbReference type="Proteomes" id="UP000320390">
    <property type="component" value="Chromosome"/>
</dbReference>
<dbReference type="AlphaFoldDB" id="A0A518EMI4"/>
<reference evidence="2 3" key="1">
    <citation type="submission" date="2019-02" db="EMBL/GenBank/DDBJ databases">
        <title>Deep-cultivation of Planctomycetes and their phenomic and genomic characterization uncovers novel biology.</title>
        <authorList>
            <person name="Wiegand S."/>
            <person name="Jogler M."/>
            <person name="Boedeker C."/>
            <person name="Pinto D."/>
            <person name="Vollmers J."/>
            <person name="Rivas-Marin E."/>
            <person name="Kohn T."/>
            <person name="Peeters S.H."/>
            <person name="Heuer A."/>
            <person name="Rast P."/>
            <person name="Oberbeckmann S."/>
            <person name="Bunk B."/>
            <person name="Jeske O."/>
            <person name="Meyerdierks A."/>
            <person name="Storesund J.E."/>
            <person name="Kallscheuer N."/>
            <person name="Luecker S."/>
            <person name="Lage O.M."/>
            <person name="Pohl T."/>
            <person name="Merkel B.J."/>
            <person name="Hornburger P."/>
            <person name="Mueller R.-W."/>
            <person name="Bruemmer F."/>
            <person name="Labrenz M."/>
            <person name="Spormann A.M."/>
            <person name="Op den Camp H."/>
            <person name="Overmann J."/>
            <person name="Amann R."/>
            <person name="Jetten M.S.M."/>
            <person name="Mascher T."/>
            <person name="Medema M.H."/>
            <person name="Devos D.P."/>
            <person name="Kaster A.-K."/>
            <person name="Ovreas L."/>
            <person name="Rohde M."/>
            <person name="Galperin M.Y."/>
            <person name="Jogler C."/>
        </authorList>
    </citation>
    <scope>NUCLEOTIDE SEQUENCE [LARGE SCALE GENOMIC DNA]</scope>
    <source>
        <strain evidence="2 3">Poly30</strain>
    </source>
</reference>
<keyword evidence="3" id="KW-1185">Reference proteome</keyword>
<dbReference type="EMBL" id="CP036434">
    <property type="protein sequence ID" value="QDV05302.1"/>
    <property type="molecule type" value="Genomic_DNA"/>
</dbReference>
<protein>
    <recommendedName>
        <fullName evidence="4">Arrestin-like N-terminal domain-containing protein</fullName>
    </recommendedName>
</protein>
<evidence type="ECO:0000256" key="1">
    <source>
        <dbReference type="SAM" id="Phobius"/>
    </source>
</evidence>
<keyword evidence="1" id="KW-0472">Membrane</keyword>
<gene>
    <name evidence="2" type="ORF">Poly30_07980</name>
</gene>
<dbReference type="RefSeq" id="WP_145194715.1">
    <property type="nucleotide sequence ID" value="NZ_CP036434.1"/>
</dbReference>
<keyword evidence="1" id="KW-0812">Transmembrane</keyword>
<dbReference type="Gene3D" id="2.60.40.640">
    <property type="match status" value="1"/>
</dbReference>
<evidence type="ECO:0000313" key="3">
    <source>
        <dbReference type="Proteomes" id="UP000320390"/>
    </source>
</evidence>
<feature type="transmembrane region" description="Helical" evidence="1">
    <location>
        <begin position="154"/>
        <end position="184"/>
    </location>
</feature>
<name>A0A518EMI4_9BACT</name>
<proteinExistence type="predicted"/>
<keyword evidence="1" id="KW-1133">Transmembrane helix</keyword>